<dbReference type="AlphaFoldDB" id="A0A0E9R016"/>
<dbReference type="EMBL" id="GBXM01086051">
    <property type="protein sequence ID" value="JAH22526.1"/>
    <property type="molecule type" value="Transcribed_RNA"/>
</dbReference>
<organism evidence="1">
    <name type="scientific">Anguilla anguilla</name>
    <name type="common">European freshwater eel</name>
    <name type="synonym">Muraena anguilla</name>
    <dbReference type="NCBI Taxonomy" id="7936"/>
    <lineage>
        <taxon>Eukaryota</taxon>
        <taxon>Metazoa</taxon>
        <taxon>Chordata</taxon>
        <taxon>Craniata</taxon>
        <taxon>Vertebrata</taxon>
        <taxon>Euteleostomi</taxon>
        <taxon>Actinopterygii</taxon>
        <taxon>Neopterygii</taxon>
        <taxon>Teleostei</taxon>
        <taxon>Anguilliformes</taxon>
        <taxon>Anguillidae</taxon>
        <taxon>Anguilla</taxon>
    </lineage>
</organism>
<evidence type="ECO:0000313" key="1">
    <source>
        <dbReference type="EMBL" id="JAH22526.1"/>
    </source>
</evidence>
<accession>A0A0E9R016</accession>
<name>A0A0E9R016_ANGAN</name>
<reference evidence="1" key="2">
    <citation type="journal article" date="2015" name="Fish Shellfish Immunol.">
        <title>Early steps in the European eel (Anguilla anguilla)-Vibrio vulnificus interaction in the gills: Role of the RtxA13 toxin.</title>
        <authorList>
            <person name="Callol A."/>
            <person name="Pajuelo D."/>
            <person name="Ebbesson L."/>
            <person name="Teles M."/>
            <person name="MacKenzie S."/>
            <person name="Amaro C."/>
        </authorList>
    </citation>
    <scope>NUCLEOTIDE SEQUENCE</scope>
</reference>
<reference evidence="1" key="1">
    <citation type="submission" date="2014-11" db="EMBL/GenBank/DDBJ databases">
        <authorList>
            <person name="Amaro Gonzalez C."/>
        </authorList>
    </citation>
    <scope>NUCLEOTIDE SEQUENCE</scope>
</reference>
<proteinExistence type="predicted"/>
<sequence>MRNATVNKIMRDLNPQASGPETKSLTTTPQWFCCVEG</sequence>
<protein>
    <submittedName>
        <fullName evidence="1">Uncharacterized protein</fullName>
    </submittedName>
</protein>